<gene>
    <name evidence="3" type="ORF">GWO12_14695</name>
</gene>
<sequence>MSRFFGRKQNENEAPPPDRVEREGHGSYKEFWLTSFAVDHPTSVLVLTFSVILAGLVSYIQVPKEAAPEITVPYIAVNTIYPGVAPEDIETLITREIEDELNKIGDVKEITSTSVEGYSSVVVEFEAGMDMTEALQLVREKVDIAKPELPEAAEEPMIIEFNFAEFPIMQVNISGEYSLVRLKQLAEDIEDRIEQIPAVLEVTLSGGLEREVQVDVDLAKLKYYGLAFGDVIDAIREENVTTPGGTIDVGDLKYLVRVPGEFQDTRLIEDIVITSPGDRPVYIRDVASVDFGFKERDSYARLDGSPVVTLSISKRVGENIIETADAVKAAVEEMRPDFPPTTVVKITSDMSEDVHHMVSSLENNIISGLIFVVAILLFALGIRNASFVGVAIPLSMLLSFSVIQMSGMTMNFIVLFSLILALGMLVDNAIVIVENIYRFREEGYDKKEAAKLATGEVAMPVIAATATTLAAFAPMAFWPGIVGEFMGYLPKTLIITLSSSLFVALVINPTLCSLWMRPEGEKGLGLTREMKWTLGVITGVVFSVVLIARPLPAVLLALTVIFVYSLHRWILAPAAHWLQTLQLPATLRWYEGVLRWALAHRLRVMLGSLGALVLAVFLFGAFSKGVVFFPEDIPPSTVYVQVEAPTGTRVEVTDEIVRRIETQLRDLPGSEDFESVVATVGSSSGIFGGQSGTHLATVAVNFVDYELRQHDVFETLERMRSTIGEDIAGADIVVERPQEGPPTGLPVTIEIVGEDADRLKELGDRAVAILSNSGVAPKLEGLESDMADARPELTVEVDREKAKLFGLNTQKIGFTVRSAINGVEAGEYRDGENEYDIVVRLAKRYRNDVSSLADLNVVAEDGSQVPLPSIADWRINQSFSGINRKDLDRVVTVSSDVRSGYNANAVLAEVQSELAGFARDLPKGYTLRYAGQQEEQDASAAFLFGAFFTAMLLIAFILVSQFDSVLRPLIILSSVILSTIGVLIGLTVFQMPFGIIMSGVGVISLAGIVVNNAIVLIDYIKILRERDGMGQRESLVQGGITRFRPVTLTAITTVVGLIPLAIGMNIDFYGFYRSLEPNFYWGGEQAAWWGPMAIAVICGLTFATFLTLILVPVMHSYTDDIAHFFQRHFSASRDQEEAEEARSAEEDIGVPETVTA</sequence>
<feature type="transmembrane region" description="Helical" evidence="2">
    <location>
        <begin position="1086"/>
        <end position="1111"/>
    </location>
</feature>
<feature type="transmembrane region" description="Helical" evidence="2">
    <location>
        <begin position="969"/>
        <end position="989"/>
    </location>
</feature>
<keyword evidence="2" id="KW-0812">Transmembrane</keyword>
<dbReference type="PANTHER" id="PTHR32063">
    <property type="match status" value="1"/>
</dbReference>
<feature type="region of interest" description="Disordered" evidence="1">
    <location>
        <begin position="1135"/>
        <end position="1156"/>
    </location>
</feature>
<feature type="transmembrane region" description="Helical" evidence="2">
    <location>
        <begin position="365"/>
        <end position="382"/>
    </location>
</feature>
<dbReference type="SUPFAM" id="SSF82693">
    <property type="entry name" value="Multidrug efflux transporter AcrB pore domain, PN1, PN2, PC1 and PC2 subdomains"/>
    <property type="match status" value="3"/>
</dbReference>
<dbReference type="Gene3D" id="3.30.70.1320">
    <property type="entry name" value="Multidrug efflux transporter AcrB pore domain like"/>
    <property type="match status" value="1"/>
</dbReference>
<dbReference type="Gene3D" id="3.30.70.1430">
    <property type="entry name" value="Multidrug efflux transporter AcrB pore domain"/>
    <property type="match status" value="2"/>
</dbReference>
<evidence type="ECO:0000313" key="4">
    <source>
        <dbReference type="Proteomes" id="UP000702544"/>
    </source>
</evidence>
<feature type="compositionally biased region" description="Basic and acidic residues" evidence="1">
    <location>
        <begin position="8"/>
        <end position="23"/>
    </location>
</feature>
<feature type="transmembrane region" description="Helical" evidence="2">
    <location>
        <begin position="493"/>
        <end position="515"/>
    </location>
</feature>
<feature type="transmembrane region" description="Helical" evidence="2">
    <location>
        <begin position="995"/>
        <end position="1022"/>
    </location>
</feature>
<feature type="transmembrane region" description="Helical" evidence="2">
    <location>
        <begin position="536"/>
        <end position="564"/>
    </location>
</feature>
<dbReference type="Gene3D" id="3.30.70.1440">
    <property type="entry name" value="Multidrug efflux transporter AcrB pore domain"/>
    <property type="match status" value="1"/>
</dbReference>
<name>A0AAE4Z9N6_9BACT</name>
<dbReference type="GO" id="GO:0042910">
    <property type="term" value="F:xenobiotic transmembrane transporter activity"/>
    <property type="evidence" value="ECO:0007669"/>
    <property type="project" value="TreeGrafter"/>
</dbReference>
<proteinExistence type="predicted"/>
<protein>
    <submittedName>
        <fullName evidence="3">Efflux RND transporter permease subunit</fullName>
    </submittedName>
</protein>
<feature type="transmembrane region" description="Helical" evidence="2">
    <location>
        <begin position="1043"/>
        <end position="1066"/>
    </location>
</feature>
<feature type="transmembrane region" description="Helical" evidence="2">
    <location>
        <begin position="412"/>
        <end position="437"/>
    </location>
</feature>
<dbReference type="Pfam" id="PF00873">
    <property type="entry name" value="ACR_tran"/>
    <property type="match status" value="1"/>
</dbReference>
<keyword evidence="2" id="KW-0472">Membrane</keyword>
<evidence type="ECO:0000256" key="2">
    <source>
        <dbReference type="SAM" id="Phobius"/>
    </source>
</evidence>
<reference evidence="3 4" key="1">
    <citation type="submission" date="2020-01" db="EMBL/GenBank/DDBJ databases">
        <title>Genomes assembled from Gulf of Kutch pelagic sediment metagenomes.</title>
        <authorList>
            <person name="Chandrashekar M."/>
            <person name="Mahajan M.S."/>
            <person name="Dave K.J."/>
            <person name="Vatsa P."/>
            <person name="Nathani N.M."/>
        </authorList>
    </citation>
    <scope>NUCLEOTIDE SEQUENCE [LARGE SCALE GENOMIC DNA]</scope>
    <source>
        <strain evidence="3">KS3-K002</strain>
    </source>
</reference>
<feature type="region of interest" description="Disordered" evidence="1">
    <location>
        <begin position="1"/>
        <end position="23"/>
    </location>
</feature>
<dbReference type="PANTHER" id="PTHR32063:SF0">
    <property type="entry name" value="SWARMING MOTILITY PROTEIN SWRC"/>
    <property type="match status" value="1"/>
</dbReference>
<dbReference type="Gene3D" id="1.20.1640.10">
    <property type="entry name" value="Multidrug efflux transporter AcrB transmembrane domain"/>
    <property type="match status" value="2"/>
</dbReference>
<comment type="caution">
    <text evidence="3">The sequence shown here is derived from an EMBL/GenBank/DDBJ whole genome shotgun (WGS) entry which is preliminary data.</text>
</comment>
<dbReference type="GO" id="GO:0005886">
    <property type="term" value="C:plasma membrane"/>
    <property type="evidence" value="ECO:0007669"/>
    <property type="project" value="TreeGrafter"/>
</dbReference>
<accession>A0AAE4Z9N6</accession>
<dbReference type="InterPro" id="IPR027463">
    <property type="entry name" value="AcrB_DN_DC_subdom"/>
</dbReference>
<dbReference type="Proteomes" id="UP000702544">
    <property type="component" value="Unassembled WGS sequence"/>
</dbReference>
<dbReference type="Gene3D" id="3.30.2090.10">
    <property type="entry name" value="Multidrug efflux transporter AcrB TolC docking domain, DN and DC subdomains"/>
    <property type="match status" value="2"/>
</dbReference>
<dbReference type="EMBL" id="JAACAK010000120">
    <property type="protein sequence ID" value="NIR76340.1"/>
    <property type="molecule type" value="Genomic_DNA"/>
</dbReference>
<organism evidence="3 4">
    <name type="scientific">Candidatus Kutchimonas denitrificans</name>
    <dbReference type="NCBI Taxonomy" id="3056748"/>
    <lineage>
        <taxon>Bacteria</taxon>
        <taxon>Pseudomonadati</taxon>
        <taxon>Gemmatimonadota</taxon>
        <taxon>Gemmatimonadia</taxon>
        <taxon>Candidatus Palauibacterales</taxon>
        <taxon>Candidatus Palauibacteraceae</taxon>
        <taxon>Candidatus Kutchimonas</taxon>
    </lineage>
</organism>
<feature type="transmembrane region" description="Helical" evidence="2">
    <location>
        <begin position="457"/>
        <end position="481"/>
    </location>
</feature>
<dbReference type="AlphaFoldDB" id="A0AAE4Z9N6"/>
<dbReference type="SUPFAM" id="SSF82866">
    <property type="entry name" value="Multidrug efflux transporter AcrB transmembrane domain"/>
    <property type="match status" value="2"/>
</dbReference>
<keyword evidence="2" id="KW-1133">Transmembrane helix</keyword>
<dbReference type="PRINTS" id="PR00702">
    <property type="entry name" value="ACRIFLAVINRP"/>
</dbReference>
<dbReference type="InterPro" id="IPR001036">
    <property type="entry name" value="Acrflvin-R"/>
</dbReference>
<feature type="transmembrane region" description="Helical" evidence="2">
    <location>
        <begin position="387"/>
        <end position="406"/>
    </location>
</feature>
<evidence type="ECO:0000256" key="1">
    <source>
        <dbReference type="SAM" id="MobiDB-lite"/>
    </source>
</evidence>
<evidence type="ECO:0000313" key="3">
    <source>
        <dbReference type="EMBL" id="NIR76340.1"/>
    </source>
</evidence>
<dbReference type="SUPFAM" id="SSF82714">
    <property type="entry name" value="Multidrug efflux transporter AcrB TolC docking domain, DN and DC subdomains"/>
    <property type="match status" value="2"/>
</dbReference>
<feature type="compositionally biased region" description="Basic and acidic residues" evidence="1">
    <location>
        <begin position="1135"/>
        <end position="1145"/>
    </location>
</feature>
<feature type="transmembrane region" description="Helical" evidence="2">
    <location>
        <begin position="940"/>
        <end position="962"/>
    </location>
</feature>
<feature type="transmembrane region" description="Helical" evidence="2">
    <location>
        <begin position="602"/>
        <end position="622"/>
    </location>
</feature>